<feature type="domain" description="Cytochrome c" evidence="10">
    <location>
        <begin position="40"/>
        <end position="214"/>
    </location>
</feature>
<dbReference type="InterPro" id="IPR024167">
    <property type="entry name" value="Cytochrome_c4-like"/>
</dbReference>
<evidence type="ECO:0000256" key="1">
    <source>
        <dbReference type="ARBA" id="ARBA00004418"/>
    </source>
</evidence>
<keyword evidence="5" id="KW-0574">Periplasm</keyword>
<feature type="chain" id="PRO_5046725469" description="Cytochrome c domain-containing protein" evidence="9">
    <location>
        <begin position="21"/>
        <end position="218"/>
    </location>
</feature>
<dbReference type="PANTHER" id="PTHR33751">
    <property type="entry name" value="CBB3-TYPE CYTOCHROME C OXIDASE SUBUNIT FIXP"/>
    <property type="match status" value="1"/>
</dbReference>
<dbReference type="Pfam" id="PF00034">
    <property type="entry name" value="Cytochrom_C"/>
    <property type="match status" value="2"/>
</dbReference>
<evidence type="ECO:0000256" key="8">
    <source>
        <dbReference type="PROSITE-ProRule" id="PRU00433"/>
    </source>
</evidence>
<dbReference type="InterPro" id="IPR009056">
    <property type="entry name" value="Cyt_c-like_dom"/>
</dbReference>
<accession>A0ABM7ML91</accession>
<keyword evidence="6" id="KW-0249">Electron transport</keyword>
<evidence type="ECO:0000256" key="9">
    <source>
        <dbReference type="SAM" id="SignalP"/>
    </source>
</evidence>
<keyword evidence="3 8" id="KW-0349">Heme</keyword>
<dbReference type="EMBL" id="AP024238">
    <property type="protein sequence ID" value="BCO26994.1"/>
    <property type="molecule type" value="Genomic_DNA"/>
</dbReference>
<evidence type="ECO:0000313" key="11">
    <source>
        <dbReference type="EMBL" id="BCO26994.1"/>
    </source>
</evidence>
<evidence type="ECO:0000256" key="4">
    <source>
        <dbReference type="ARBA" id="ARBA00022723"/>
    </source>
</evidence>
<evidence type="ECO:0000313" key="12">
    <source>
        <dbReference type="Proteomes" id="UP000824366"/>
    </source>
</evidence>
<sequence length="218" mass="23410">MNKLLAVLILGSVGAASALAQTPVWNEIKGELKIALDAKADAARGEAAFEQCVGCHRVDASGRTSGAYPRLSGQHATVLMKQIADIRSGQRSNPKMEPFIGDHVLDAYQIADVAVYLNGLPIAIANGKGPGTLITKGKELYDRDCADCHGAKGQGSAPKFFPMVAAQHYRYLLREATFIRDGDRRNSNPDMVKVIKPYTASDLEAVADYMASLPPPQK</sequence>
<protein>
    <recommendedName>
        <fullName evidence="10">Cytochrome c domain-containing protein</fullName>
    </recommendedName>
</protein>
<gene>
    <name evidence="11" type="ORF">MIZ03_1881</name>
</gene>
<dbReference type="PROSITE" id="PS51007">
    <property type="entry name" value="CYTC"/>
    <property type="match status" value="1"/>
</dbReference>
<feature type="signal peptide" evidence="9">
    <location>
        <begin position="1"/>
        <end position="20"/>
    </location>
</feature>
<keyword evidence="7 8" id="KW-0408">Iron</keyword>
<dbReference type="PIRSF" id="PIRSF000005">
    <property type="entry name" value="Cytochrome_c4"/>
    <property type="match status" value="1"/>
</dbReference>
<evidence type="ECO:0000256" key="2">
    <source>
        <dbReference type="ARBA" id="ARBA00022448"/>
    </source>
</evidence>
<evidence type="ECO:0000256" key="6">
    <source>
        <dbReference type="ARBA" id="ARBA00022982"/>
    </source>
</evidence>
<evidence type="ECO:0000256" key="5">
    <source>
        <dbReference type="ARBA" id="ARBA00022764"/>
    </source>
</evidence>
<evidence type="ECO:0000259" key="10">
    <source>
        <dbReference type="PROSITE" id="PS51007"/>
    </source>
</evidence>
<keyword evidence="4 8" id="KW-0479">Metal-binding</keyword>
<comment type="subcellular location">
    <subcellularLocation>
        <location evidence="1">Periplasm</location>
    </subcellularLocation>
</comment>
<organism evidence="11 12">
    <name type="scientific">Rhodoferax lithotrophicus</name>
    <dbReference type="NCBI Taxonomy" id="2798804"/>
    <lineage>
        <taxon>Bacteria</taxon>
        <taxon>Pseudomonadati</taxon>
        <taxon>Pseudomonadota</taxon>
        <taxon>Betaproteobacteria</taxon>
        <taxon>Burkholderiales</taxon>
        <taxon>Comamonadaceae</taxon>
        <taxon>Rhodoferax</taxon>
    </lineage>
</organism>
<keyword evidence="2" id="KW-0813">Transport</keyword>
<keyword evidence="12" id="KW-1185">Reference proteome</keyword>
<name>A0ABM7ML91_9BURK</name>
<evidence type="ECO:0000256" key="7">
    <source>
        <dbReference type="ARBA" id="ARBA00023004"/>
    </source>
</evidence>
<dbReference type="Proteomes" id="UP000824366">
    <property type="component" value="Chromosome"/>
</dbReference>
<dbReference type="SUPFAM" id="SSF46626">
    <property type="entry name" value="Cytochrome c"/>
    <property type="match status" value="2"/>
</dbReference>
<dbReference type="InterPro" id="IPR036909">
    <property type="entry name" value="Cyt_c-like_dom_sf"/>
</dbReference>
<dbReference type="RefSeq" id="WP_223911342.1">
    <property type="nucleotide sequence ID" value="NZ_AP024238.1"/>
</dbReference>
<dbReference type="Gene3D" id="1.10.760.10">
    <property type="entry name" value="Cytochrome c-like domain"/>
    <property type="match status" value="2"/>
</dbReference>
<proteinExistence type="predicted"/>
<dbReference type="PANTHER" id="PTHR33751:SF9">
    <property type="entry name" value="CYTOCHROME C4"/>
    <property type="match status" value="1"/>
</dbReference>
<evidence type="ECO:0000256" key="3">
    <source>
        <dbReference type="ARBA" id="ARBA00022617"/>
    </source>
</evidence>
<reference evidence="11 12" key="1">
    <citation type="journal article" date="2021" name="Microbiol. Spectr.">
        <title>A Single Bacterium Capable of Oxidation and Reduction of Iron at Circumneutral pH.</title>
        <authorList>
            <person name="Kato S."/>
            <person name="Ohkuma M."/>
        </authorList>
    </citation>
    <scope>NUCLEOTIDE SEQUENCE [LARGE SCALE GENOMIC DNA]</scope>
    <source>
        <strain evidence="11 12">MIZ03</strain>
    </source>
</reference>
<dbReference type="InterPro" id="IPR050597">
    <property type="entry name" value="Cytochrome_c_Oxidase_Subunit"/>
</dbReference>
<keyword evidence="9" id="KW-0732">Signal</keyword>